<dbReference type="InterPro" id="IPR011006">
    <property type="entry name" value="CheY-like_superfamily"/>
</dbReference>
<dbReference type="PROSITE" id="PS50110">
    <property type="entry name" value="RESPONSE_REGULATORY"/>
    <property type="match status" value="1"/>
</dbReference>
<feature type="modified residue" description="4-aspartylphosphate" evidence="2">
    <location>
        <position position="63"/>
    </location>
</feature>
<protein>
    <submittedName>
        <fullName evidence="4">CheY-like chemotaxis protein</fullName>
    </submittedName>
</protein>
<dbReference type="PANTHER" id="PTHR44591">
    <property type="entry name" value="STRESS RESPONSE REGULATOR PROTEIN 1"/>
    <property type="match status" value="1"/>
</dbReference>
<keyword evidence="1 2" id="KW-0597">Phosphoprotein</keyword>
<evidence type="ECO:0000259" key="3">
    <source>
        <dbReference type="PROSITE" id="PS50110"/>
    </source>
</evidence>
<keyword evidence="5" id="KW-1185">Reference proteome</keyword>
<organism evidence="4 5">
    <name type="scientific">Povalibacter uvarum</name>
    <dbReference type="NCBI Taxonomy" id="732238"/>
    <lineage>
        <taxon>Bacteria</taxon>
        <taxon>Pseudomonadati</taxon>
        <taxon>Pseudomonadota</taxon>
        <taxon>Gammaproteobacteria</taxon>
        <taxon>Steroidobacterales</taxon>
        <taxon>Steroidobacteraceae</taxon>
        <taxon>Povalibacter</taxon>
    </lineage>
</organism>
<dbReference type="AlphaFoldDB" id="A0A841HK30"/>
<dbReference type="Pfam" id="PF00072">
    <property type="entry name" value="Response_reg"/>
    <property type="match status" value="1"/>
</dbReference>
<dbReference type="InterPro" id="IPR050595">
    <property type="entry name" value="Bact_response_regulator"/>
</dbReference>
<dbReference type="InterPro" id="IPR001789">
    <property type="entry name" value="Sig_transdc_resp-reg_receiver"/>
</dbReference>
<evidence type="ECO:0000313" key="4">
    <source>
        <dbReference type="EMBL" id="MBB6093166.1"/>
    </source>
</evidence>
<comment type="caution">
    <text evidence="4">The sequence shown here is derived from an EMBL/GenBank/DDBJ whole genome shotgun (WGS) entry which is preliminary data.</text>
</comment>
<dbReference type="PANTHER" id="PTHR44591:SF3">
    <property type="entry name" value="RESPONSE REGULATORY DOMAIN-CONTAINING PROTEIN"/>
    <property type="match status" value="1"/>
</dbReference>
<name>A0A841HK30_9GAMM</name>
<sequence>MADDPSSAPVRCVLIVEDEVLVRMFAVDVLEEAGFEVVQAASGAEALKHYHARASDLSAAVIDLGLPDRPGDEIAAELRGLNVKLPIVIASGRSERELRDRFANDGAVAILAKPYTEPLLLEALEKLDVAVTRR</sequence>
<dbReference type="Proteomes" id="UP000588068">
    <property type="component" value="Unassembled WGS sequence"/>
</dbReference>
<accession>A0A841HK30</accession>
<gene>
    <name evidence="4" type="ORF">HNQ60_002044</name>
</gene>
<dbReference type="SMART" id="SM00448">
    <property type="entry name" value="REC"/>
    <property type="match status" value="1"/>
</dbReference>
<evidence type="ECO:0000256" key="1">
    <source>
        <dbReference type="ARBA" id="ARBA00022553"/>
    </source>
</evidence>
<dbReference type="CDD" id="cd00156">
    <property type="entry name" value="REC"/>
    <property type="match status" value="1"/>
</dbReference>
<proteinExistence type="predicted"/>
<evidence type="ECO:0000313" key="5">
    <source>
        <dbReference type="Proteomes" id="UP000588068"/>
    </source>
</evidence>
<evidence type="ECO:0000256" key="2">
    <source>
        <dbReference type="PROSITE-ProRule" id="PRU00169"/>
    </source>
</evidence>
<dbReference type="Gene3D" id="3.40.50.2300">
    <property type="match status" value="1"/>
</dbReference>
<reference evidence="4 5" key="1">
    <citation type="submission" date="2020-08" db="EMBL/GenBank/DDBJ databases">
        <title>Genomic Encyclopedia of Type Strains, Phase IV (KMG-IV): sequencing the most valuable type-strain genomes for metagenomic binning, comparative biology and taxonomic classification.</title>
        <authorList>
            <person name="Goeker M."/>
        </authorList>
    </citation>
    <scope>NUCLEOTIDE SEQUENCE [LARGE SCALE GENOMIC DNA]</scope>
    <source>
        <strain evidence="4 5">DSM 26723</strain>
    </source>
</reference>
<dbReference type="GO" id="GO:0000160">
    <property type="term" value="P:phosphorelay signal transduction system"/>
    <property type="evidence" value="ECO:0007669"/>
    <property type="project" value="InterPro"/>
</dbReference>
<dbReference type="RefSeq" id="WP_184331262.1">
    <property type="nucleotide sequence ID" value="NZ_JACHHZ010000002.1"/>
</dbReference>
<dbReference type="EMBL" id="JACHHZ010000002">
    <property type="protein sequence ID" value="MBB6093166.1"/>
    <property type="molecule type" value="Genomic_DNA"/>
</dbReference>
<dbReference type="SUPFAM" id="SSF52172">
    <property type="entry name" value="CheY-like"/>
    <property type="match status" value="1"/>
</dbReference>
<feature type="domain" description="Response regulatory" evidence="3">
    <location>
        <begin position="12"/>
        <end position="128"/>
    </location>
</feature>